<dbReference type="Pfam" id="PF04198">
    <property type="entry name" value="Sugar-bind"/>
    <property type="match status" value="1"/>
</dbReference>
<dbReference type="STRING" id="180332.GCA_000797495_04818"/>
<dbReference type="Proteomes" id="UP000306509">
    <property type="component" value="Unassembled WGS sequence"/>
</dbReference>
<evidence type="ECO:0000256" key="2">
    <source>
        <dbReference type="ARBA" id="ARBA00023015"/>
    </source>
</evidence>
<keyword evidence="4" id="KW-0804">Transcription</keyword>
<gene>
    <name evidence="6" type="primary">lsrR</name>
    <name evidence="6" type="ORF">DSM106044_01881</name>
</gene>
<name>A0A4U8Q864_9FIRM</name>
<organism evidence="6 7">
    <name type="scientific">Robinsoniella peoriensis</name>
    <dbReference type="NCBI Taxonomy" id="180332"/>
    <lineage>
        <taxon>Bacteria</taxon>
        <taxon>Bacillati</taxon>
        <taxon>Bacillota</taxon>
        <taxon>Clostridia</taxon>
        <taxon>Lachnospirales</taxon>
        <taxon>Lachnospiraceae</taxon>
        <taxon>Robinsoniella</taxon>
    </lineage>
</organism>
<dbReference type="GO" id="GO:0003677">
    <property type="term" value="F:DNA binding"/>
    <property type="evidence" value="ECO:0007669"/>
    <property type="project" value="UniProtKB-KW"/>
</dbReference>
<dbReference type="GO" id="GO:0030246">
    <property type="term" value="F:carbohydrate binding"/>
    <property type="evidence" value="ECO:0007669"/>
    <property type="project" value="InterPro"/>
</dbReference>
<dbReference type="InterPro" id="IPR036388">
    <property type="entry name" value="WH-like_DNA-bd_sf"/>
</dbReference>
<reference evidence="6 7" key="1">
    <citation type="journal article" date="2019" name="Anaerobe">
        <title>Detection of Robinsoniella peoriensis in multiple bone samples of a trauma patient.</title>
        <authorList>
            <person name="Schrottner P."/>
            <person name="Hartwich K."/>
            <person name="Bunk B."/>
            <person name="Schober I."/>
            <person name="Helbig S."/>
            <person name="Rudolph W.W."/>
            <person name="Gunzer F."/>
        </authorList>
    </citation>
    <scope>NUCLEOTIDE SEQUENCE [LARGE SCALE GENOMIC DNA]</scope>
    <source>
        <strain evidence="6 7">DSM 106044</strain>
    </source>
</reference>
<dbReference type="Gene3D" id="1.10.10.10">
    <property type="entry name" value="Winged helix-like DNA-binding domain superfamily/Winged helix DNA-binding domain"/>
    <property type="match status" value="1"/>
</dbReference>
<dbReference type="InterPro" id="IPR007324">
    <property type="entry name" value="Sugar-bd_dom_put"/>
</dbReference>
<keyword evidence="2" id="KW-0805">Transcription regulation</keyword>
<keyword evidence="3" id="KW-0238">DNA-binding</keyword>
<dbReference type="InterPro" id="IPR037171">
    <property type="entry name" value="NagB/RpiA_transferase-like"/>
</dbReference>
<dbReference type="SUPFAM" id="SSF100950">
    <property type="entry name" value="NagB/RpiA/CoA transferase-like"/>
    <property type="match status" value="1"/>
</dbReference>
<dbReference type="PANTHER" id="PTHR34294:SF1">
    <property type="entry name" value="TRANSCRIPTIONAL REGULATOR LSRR"/>
    <property type="match status" value="1"/>
</dbReference>
<comment type="caution">
    <text evidence="6">The sequence shown here is derived from an EMBL/GenBank/DDBJ whole genome shotgun (WGS) entry which is preliminary data.</text>
</comment>
<protein>
    <submittedName>
        <fullName evidence="6">Transcriptional regulator LsrR</fullName>
    </submittedName>
</protein>
<comment type="similarity">
    <text evidence="1">Belongs to the SorC transcriptional regulatory family.</text>
</comment>
<accession>A0A4U8Q864</accession>
<evidence type="ECO:0000256" key="4">
    <source>
        <dbReference type="ARBA" id="ARBA00023163"/>
    </source>
</evidence>
<dbReference type="Gene3D" id="3.40.50.1360">
    <property type="match status" value="1"/>
</dbReference>
<feature type="domain" description="Sugar-binding" evidence="5">
    <location>
        <begin position="68"/>
        <end position="319"/>
    </location>
</feature>
<evidence type="ECO:0000259" key="5">
    <source>
        <dbReference type="Pfam" id="PF04198"/>
    </source>
</evidence>
<sequence length="325" mass="36477">MDDVKNYEMMNDTEKWNFLSAVANLYYNSEMTQNEIADRFYTSRSKISRMLKEARRIGVVEITIHEPWERNSSLEQEFMNTFSLKHVRIISVKEQNSSLVLQKLGEAAAYYLDSIINKNTILGMSWGNTVYHTVQAIKTSKNIPLTVVPIMGAAITHKPERDSLDLSKELAASYGGTYHYIYAPLFVKSRSLQESLIQEPNIKETLNLARRANVILTSVGSIASKSWKDFIQPGSLEKLSAKGAIGHIGGHFYDIRGQEILTSLSQKMIGIDLADIKNVNEVICVAGMEEKAEAVLGAVRGGYINTLIIDHYAARKILELNNALR</sequence>
<evidence type="ECO:0000313" key="6">
    <source>
        <dbReference type="EMBL" id="TLD01091.1"/>
    </source>
</evidence>
<dbReference type="AlphaFoldDB" id="A0A4U8Q864"/>
<evidence type="ECO:0000313" key="7">
    <source>
        <dbReference type="Proteomes" id="UP000306509"/>
    </source>
</evidence>
<dbReference type="SUPFAM" id="SSF46785">
    <property type="entry name" value="Winged helix' DNA-binding domain"/>
    <property type="match status" value="1"/>
</dbReference>
<dbReference type="EMBL" id="QGQD01000043">
    <property type="protein sequence ID" value="TLD01091.1"/>
    <property type="molecule type" value="Genomic_DNA"/>
</dbReference>
<evidence type="ECO:0000256" key="1">
    <source>
        <dbReference type="ARBA" id="ARBA00010466"/>
    </source>
</evidence>
<evidence type="ECO:0000256" key="3">
    <source>
        <dbReference type="ARBA" id="ARBA00023125"/>
    </source>
</evidence>
<dbReference type="InterPro" id="IPR051054">
    <property type="entry name" value="SorC_transcr_regulators"/>
</dbReference>
<keyword evidence="7" id="KW-1185">Reference proteome</keyword>
<dbReference type="InterPro" id="IPR036390">
    <property type="entry name" value="WH_DNA-bd_sf"/>
</dbReference>
<proteinExistence type="inferred from homology"/>
<dbReference type="PANTHER" id="PTHR34294">
    <property type="entry name" value="TRANSCRIPTIONAL REGULATOR-RELATED"/>
    <property type="match status" value="1"/>
</dbReference>